<keyword evidence="2" id="KW-0645">Protease</keyword>
<evidence type="ECO:0000256" key="2">
    <source>
        <dbReference type="ARBA" id="ARBA00022670"/>
    </source>
</evidence>
<dbReference type="InterPro" id="IPR033740">
    <property type="entry name" value="Pept_M24B"/>
</dbReference>
<dbReference type="GO" id="GO:0046872">
    <property type="term" value="F:metal ion binding"/>
    <property type="evidence" value="ECO:0007669"/>
    <property type="project" value="UniProtKB-KW"/>
</dbReference>
<dbReference type="PANTHER" id="PTHR43763">
    <property type="entry name" value="XAA-PRO AMINOPEPTIDASE 1"/>
    <property type="match status" value="1"/>
</dbReference>
<dbReference type="Proteomes" id="UP000293550">
    <property type="component" value="Unassembled WGS sequence"/>
</dbReference>
<dbReference type="InterPro" id="IPR000587">
    <property type="entry name" value="Creatinase_N"/>
</dbReference>
<dbReference type="SUPFAM" id="SSF53092">
    <property type="entry name" value="Creatinase/prolidase N-terminal domain"/>
    <property type="match status" value="2"/>
</dbReference>
<dbReference type="FunFam" id="3.90.230.10:FF:000009">
    <property type="entry name" value="xaa-Pro aminopeptidase 2"/>
    <property type="match status" value="1"/>
</dbReference>
<dbReference type="GO" id="GO:0070006">
    <property type="term" value="F:metalloaminopeptidase activity"/>
    <property type="evidence" value="ECO:0007669"/>
    <property type="project" value="InterPro"/>
</dbReference>
<dbReference type="PROSITE" id="PS00491">
    <property type="entry name" value="PROLINE_PEPTIDASE"/>
    <property type="match status" value="1"/>
</dbReference>
<keyword evidence="10" id="KW-0031">Aminopeptidase</keyword>
<dbReference type="InterPro" id="IPR032416">
    <property type="entry name" value="Peptidase_M24_C"/>
</dbReference>
<comment type="caution">
    <text evidence="10">The sequence shown here is derived from an EMBL/GenBank/DDBJ whole genome shotgun (WGS) entry which is preliminary data.</text>
</comment>
<keyword evidence="5" id="KW-0482">Metalloprotease</keyword>
<feature type="domain" description="Peptidase M24 C-terminal" evidence="9">
    <location>
        <begin position="533"/>
        <end position="593"/>
    </location>
</feature>
<protein>
    <submittedName>
        <fullName evidence="10">Aminopeptidase P family protein</fullName>
    </submittedName>
</protein>
<dbReference type="AlphaFoldDB" id="A0A4Q7DJJ3"/>
<feature type="domain" description="Creatinase N-terminal" evidence="8">
    <location>
        <begin position="13"/>
        <end position="144"/>
    </location>
</feature>
<dbReference type="GO" id="GO:0005737">
    <property type="term" value="C:cytoplasm"/>
    <property type="evidence" value="ECO:0007669"/>
    <property type="project" value="UniProtKB-ARBA"/>
</dbReference>
<comment type="similarity">
    <text evidence="1 6">Belongs to the peptidase M24B family.</text>
</comment>
<evidence type="ECO:0000259" key="9">
    <source>
        <dbReference type="Pfam" id="PF16188"/>
    </source>
</evidence>
<proteinExistence type="inferred from homology"/>
<dbReference type="InterPro" id="IPR050422">
    <property type="entry name" value="X-Pro_aminopeptidase_P"/>
</dbReference>
<sequence length="603" mass="67697">MSIESMNKNHSLRLESLRQLISSFKGWGFLVPYSNCFQNEYMADCDHRLQWLTGFKGSAGLVIVLANHAALFVDGRYTVQAPQEVETRNFSVEPYSVDSIEKWLSQHSPAGQVLLYDSWLYTVQQISSYKKHLDPLGITLEPCDDNLIDAVWVDRPVRPCEPFVPHPDEFSGKSFKNKLEPILASMKLKSLDYMIMTNPESISWLLNMRSNDTPFTPSCQAFLIIDHGGGVQAFTDLKKVTQDVRNHSGDPVSWCEFKQFLDVVSSFSTKKVRVDFGQLPQKILDCLRHAKAEVLHETDPCILGRALKNDVEQAGAIAAQERDSIAVINFLAWLERSYQNKKITELDTVAELLKQRQKQTYFQGESFSTISAVGPHAAIVHYHPDPLTNTILSEDAIYLLDSGGQYLDGTTDTTRTIALGQPTDEQKDRFTRVLKGHIALASIIFPDGTTGQQLDVLARQFLWHVGLDYEHSTGHGIGSYLNVHEGPQRIGKGGHGAVLQPGMLVTNEPGYYKAGEYGIRIESVLLVIPLNSNFLGFKTLTLIPIDRMLMDVSLLTKQEIEWINAYHDKIFTKLSSKVDEQSTGWLQEATKPIKFSESSLKNG</sequence>
<dbReference type="SUPFAM" id="SSF55920">
    <property type="entry name" value="Creatinase/aminopeptidase"/>
    <property type="match status" value="1"/>
</dbReference>
<evidence type="ECO:0000256" key="3">
    <source>
        <dbReference type="ARBA" id="ARBA00022723"/>
    </source>
</evidence>
<reference evidence="10 11" key="1">
    <citation type="submission" date="2018-10" db="EMBL/GenBank/DDBJ databases">
        <title>An updated phylogeny of the Alphaproteobacteria reveals that the parasitic Rickettsiales and Holosporales have independent origins.</title>
        <authorList>
            <person name="Munoz-Gomez S.A."/>
            <person name="Hess S."/>
            <person name="Burger G."/>
            <person name="Lang B.F."/>
            <person name="Susko E."/>
            <person name="Slamovits C.H."/>
            <person name="Roger A.J."/>
        </authorList>
    </citation>
    <scope>NUCLEOTIDE SEQUENCE [LARGE SCALE GENOMIC DNA]</scope>
    <source>
        <strain evidence="10">HOLO01</strain>
    </source>
</reference>
<keyword evidence="3 6" id="KW-0479">Metal-binding</keyword>
<feature type="domain" description="Peptidase M24" evidence="7">
    <location>
        <begin position="318"/>
        <end position="527"/>
    </location>
</feature>
<dbReference type="Pfam" id="PF16188">
    <property type="entry name" value="Peptidase_M24_C"/>
    <property type="match status" value="1"/>
</dbReference>
<dbReference type="GO" id="GO:0006508">
    <property type="term" value="P:proteolysis"/>
    <property type="evidence" value="ECO:0007669"/>
    <property type="project" value="UniProtKB-KW"/>
</dbReference>
<accession>A0A4Q7DJJ3</accession>
<keyword evidence="4" id="KW-0378">Hydrolase</keyword>
<dbReference type="Gene3D" id="3.40.350.10">
    <property type="entry name" value="Creatinase/prolidase N-terminal domain"/>
    <property type="match status" value="2"/>
</dbReference>
<evidence type="ECO:0000259" key="8">
    <source>
        <dbReference type="Pfam" id="PF01321"/>
    </source>
</evidence>
<evidence type="ECO:0000256" key="5">
    <source>
        <dbReference type="ARBA" id="ARBA00023049"/>
    </source>
</evidence>
<gene>
    <name evidence="10" type="ORF">EQU50_02175</name>
</gene>
<dbReference type="Pfam" id="PF00557">
    <property type="entry name" value="Peptidase_M24"/>
    <property type="match status" value="1"/>
</dbReference>
<dbReference type="InterPro" id="IPR000994">
    <property type="entry name" value="Pept_M24"/>
</dbReference>
<keyword evidence="11" id="KW-1185">Reference proteome</keyword>
<dbReference type="PANTHER" id="PTHR43763:SF6">
    <property type="entry name" value="XAA-PRO AMINOPEPTIDASE 1"/>
    <property type="match status" value="1"/>
</dbReference>
<dbReference type="Gene3D" id="3.90.230.10">
    <property type="entry name" value="Creatinase/methionine aminopeptidase superfamily"/>
    <property type="match status" value="1"/>
</dbReference>
<dbReference type="InterPro" id="IPR001131">
    <property type="entry name" value="Peptidase_M24B_aminopep-P_CS"/>
</dbReference>
<dbReference type="EMBL" id="SCFB01000004">
    <property type="protein sequence ID" value="RZI46419.1"/>
    <property type="molecule type" value="Genomic_DNA"/>
</dbReference>
<organism evidence="10 11">
    <name type="scientific">Candidatus Finniella inopinata</name>
    <dbReference type="NCBI Taxonomy" id="1696036"/>
    <lineage>
        <taxon>Bacteria</taxon>
        <taxon>Pseudomonadati</taxon>
        <taxon>Pseudomonadota</taxon>
        <taxon>Alphaproteobacteria</taxon>
        <taxon>Holosporales</taxon>
        <taxon>Candidatus Paracaedibacteraceae</taxon>
        <taxon>Candidatus Finniella</taxon>
    </lineage>
</organism>
<dbReference type="InterPro" id="IPR036005">
    <property type="entry name" value="Creatinase/aminopeptidase-like"/>
</dbReference>
<evidence type="ECO:0000256" key="1">
    <source>
        <dbReference type="ARBA" id="ARBA00008766"/>
    </source>
</evidence>
<dbReference type="InterPro" id="IPR029149">
    <property type="entry name" value="Creatin/AminoP/Spt16_N"/>
</dbReference>
<evidence type="ECO:0000259" key="7">
    <source>
        <dbReference type="Pfam" id="PF00557"/>
    </source>
</evidence>
<name>A0A4Q7DJJ3_9PROT</name>
<evidence type="ECO:0000256" key="4">
    <source>
        <dbReference type="ARBA" id="ARBA00022801"/>
    </source>
</evidence>
<evidence type="ECO:0000313" key="11">
    <source>
        <dbReference type="Proteomes" id="UP000293550"/>
    </source>
</evidence>
<dbReference type="Pfam" id="PF16189">
    <property type="entry name" value="Creatinase_N_2"/>
    <property type="match status" value="1"/>
</dbReference>
<dbReference type="CDD" id="cd01085">
    <property type="entry name" value="APP"/>
    <property type="match status" value="1"/>
</dbReference>
<dbReference type="OrthoDB" id="9806388at2"/>
<evidence type="ECO:0000256" key="6">
    <source>
        <dbReference type="RuleBase" id="RU000590"/>
    </source>
</evidence>
<dbReference type="Pfam" id="PF01321">
    <property type="entry name" value="Creatinase_N"/>
    <property type="match status" value="1"/>
</dbReference>
<evidence type="ECO:0000313" key="10">
    <source>
        <dbReference type="EMBL" id="RZI46419.1"/>
    </source>
</evidence>